<dbReference type="InterPro" id="IPR052609">
    <property type="entry name" value="Ribosome_Biogenesis_Reg"/>
</dbReference>
<dbReference type="PANTHER" id="PTHR15682">
    <property type="entry name" value="UNHEALTHY RIBOSOME BIOGENESIS PROTEIN 2 HOMOLOG"/>
    <property type="match status" value="1"/>
</dbReference>
<comment type="caution">
    <text evidence="3">The sequence shown here is derived from an EMBL/GenBank/DDBJ whole genome shotgun (WGS) entry which is preliminary data.</text>
</comment>
<feature type="domain" description="Nucleolar 27S pre-rRNA processing Urb2/Npa2 C-terminal" evidence="2">
    <location>
        <begin position="1266"/>
        <end position="1488"/>
    </location>
</feature>
<dbReference type="GO" id="GO:0005730">
    <property type="term" value="C:nucleolus"/>
    <property type="evidence" value="ECO:0007669"/>
    <property type="project" value="TreeGrafter"/>
</dbReference>
<feature type="region of interest" description="Disordered" evidence="1">
    <location>
        <begin position="137"/>
        <end position="178"/>
    </location>
</feature>
<dbReference type="Proteomes" id="UP000298493">
    <property type="component" value="Unassembled WGS sequence"/>
</dbReference>
<reference evidence="3 4" key="1">
    <citation type="submission" date="2019-04" db="EMBL/GenBank/DDBJ databases">
        <title>High contiguity whole genome sequence and gene annotation resource for two Venturia nashicola isolates.</title>
        <authorList>
            <person name="Prokchorchik M."/>
            <person name="Won K."/>
            <person name="Lee Y."/>
            <person name="Choi E.D."/>
            <person name="Segonzac C."/>
            <person name="Sohn K.H."/>
        </authorList>
    </citation>
    <scope>NUCLEOTIDE SEQUENCE [LARGE SCALE GENOMIC DNA]</scope>
    <source>
        <strain evidence="3 4">PRI2</strain>
    </source>
</reference>
<dbReference type="GO" id="GO:0042254">
    <property type="term" value="P:ribosome biogenesis"/>
    <property type="evidence" value="ECO:0007669"/>
    <property type="project" value="TreeGrafter"/>
</dbReference>
<keyword evidence="4" id="KW-1185">Reference proteome</keyword>
<feature type="compositionally biased region" description="Polar residues" evidence="1">
    <location>
        <begin position="137"/>
        <end position="155"/>
    </location>
</feature>
<gene>
    <name evidence="3" type="ORF">E6O75_ATG05921</name>
</gene>
<proteinExistence type="predicted"/>
<organism evidence="3 4">
    <name type="scientific">Venturia nashicola</name>
    <dbReference type="NCBI Taxonomy" id="86259"/>
    <lineage>
        <taxon>Eukaryota</taxon>
        <taxon>Fungi</taxon>
        <taxon>Dikarya</taxon>
        <taxon>Ascomycota</taxon>
        <taxon>Pezizomycotina</taxon>
        <taxon>Dothideomycetes</taxon>
        <taxon>Pleosporomycetidae</taxon>
        <taxon>Venturiales</taxon>
        <taxon>Venturiaceae</taxon>
        <taxon>Venturia</taxon>
    </lineage>
</organism>
<dbReference type="Pfam" id="PF10441">
    <property type="entry name" value="Urb2"/>
    <property type="match status" value="1"/>
</dbReference>
<dbReference type="EMBL" id="SNSC02000013">
    <property type="protein sequence ID" value="TID18800.1"/>
    <property type="molecule type" value="Genomic_DNA"/>
</dbReference>
<sequence length="1496" mass="166596">MAPMITSPSLPRLLSLDKNVKKWGQRLQQAADIAGIPLETNLDDSQIRKLACRSAAHGRAEWVLRWLLEKLKTVEGRQKSRKSPLTFVLLRRLLLFVPTSTCARFLNSSNIMDIIKNYLDETATRIGDGLDDASHQTIDSGSSVTLEDTQPSSPVSRKRKRTKSSDDDTKDKTSTTVAKDEENNLSSLGLFINEIIHLTSSSIENVDPVASQHLKGVLRTSTLESADILSAWLRCVLLLCQSRGIDVNSELDMNSIMRTHFSIVQIWQFRALEVDDDSGFSASTFSKACLVPVVALYAQIRPLDGNHFSLTEMKVSLEQLLARHFLIPGRASFSAMSTAKRTKTAGTQPLILDLLQPLRDMVVGLVNDDEHDSLRHLVSTLPSLLEQAIKLCPGNSTKQKLADASWIECFVRSLSHCAGEPIPYEESESGKPDFMVSPLPNMLKLVQENHINLSAIFLESLLQGYSGLSGVTDRTDLPVRWDLITVLLGLSGNVFLKEKPKNKDNPAESEYTNRIPPYVEALVGTVENTKWEFSLSSKPATRLSSSESPSRALQWSNSVDDAVTKILIPLMHAYISARNLNGFMDLWFRELRRHWGELGIRNERAMPWTSVHLRQEFQAALETSLTPARINERLIEYITPIKILLAEAARAPKNPNWADLQTIAPASVSLFMLDTVLHGIQDLKIFEGTSMVWRGLKGLSTDFAAVGLEKFACSYKVWSILTQIYTLSARVDGEQSIQEQLMSLSDSQILKGALAVIGEVRPHQVDGFQFEASREAYQFVVTVGSDLLRIPGLKERGDHYISTANNFLLHSVSRLKPAQIFQSAQEKEDLALSIRLKSSLAVLLSRPNSFSVFSSHERCGIFETIFYHTVTELSSDDSPTSFPVLLEALTSIIMEIGGDVKGRLLGLALNTTIGLQAHALTRKERESILDKISGPFEDKAEHDNLIADNPVIIEADLETDSIDHVLLEELSAMTRLMGQRNPTSELCTNATHVWHIARYCDRQASEGKSAKKILLNLEALFNAVIQQATHDATPERKELFKEKFTAQCTSEFDSVSLLEKLGTMFLLKSWVHVESQGENESQSLTSSPVSQFYKKTLNRDIGSIENAAASEVQQWAVFRALAEMPLASLEPIVYDLKKILRKMDDPDPELVKDVMESGVDPKETMDVLTKQLQSQVISPQDHNRLIEAFAVQVRALRPARRIELLQTLLGNDDQISEGGSLQLLEVLIKSLTPEDAPVFVEKGSLLIKLCHRVMSSRDIGHLGTSISCIKTVLRTKLWLVNQHGIDTLLGALATLASSRAGYLPKEHAPFIYLRLCQTATNIVLLHRKHLGGRMHLLVPLLQNLLTCLFKPHRHQGPRSVASLPSWLFNTPSPLEKTHSKAYTRLLSTLCSPTASSTSQHRKNAELTDTNKQAREYAGSYVPYVLMHYCSLQLGASVDSEVREGLKAGIWEMMGVVGIEGMRGMNVGMGRDERAIWEVVYHEWLRVGKGRSSRSSG</sequence>
<evidence type="ECO:0000313" key="3">
    <source>
        <dbReference type="EMBL" id="TID18800.1"/>
    </source>
</evidence>
<feature type="compositionally biased region" description="Basic and acidic residues" evidence="1">
    <location>
        <begin position="163"/>
        <end position="178"/>
    </location>
</feature>
<evidence type="ECO:0000259" key="2">
    <source>
        <dbReference type="Pfam" id="PF10441"/>
    </source>
</evidence>
<dbReference type="InterPro" id="IPR018849">
    <property type="entry name" value="Urb2/Npa2_C"/>
</dbReference>
<dbReference type="STRING" id="86259.A0A4Z1P403"/>
<evidence type="ECO:0000256" key="1">
    <source>
        <dbReference type="SAM" id="MobiDB-lite"/>
    </source>
</evidence>
<protein>
    <submittedName>
        <fullName evidence="3">Nucleolar 27S pre-rRNA processing Urb2/Npa2</fullName>
    </submittedName>
</protein>
<dbReference type="PANTHER" id="PTHR15682:SF2">
    <property type="entry name" value="UNHEALTHY RIBOSOME BIOGENESIS PROTEIN 2 HOMOLOG"/>
    <property type="match status" value="1"/>
</dbReference>
<evidence type="ECO:0000313" key="4">
    <source>
        <dbReference type="Proteomes" id="UP000298493"/>
    </source>
</evidence>
<name>A0A4Z1P403_9PEZI</name>
<accession>A0A4Z1P403</accession>